<feature type="transmembrane region" description="Helical" evidence="1">
    <location>
        <begin position="51"/>
        <end position="69"/>
    </location>
</feature>
<organism evidence="2 3">
    <name type="scientific">Belnapia rosea</name>
    <dbReference type="NCBI Taxonomy" id="938405"/>
    <lineage>
        <taxon>Bacteria</taxon>
        <taxon>Pseudomonadati</taxon>
        <taxon>Pseudomonadota</taxon>
        <taxon>Alphaproteobacteria</taxon>
        <taxon>Acetobacterales</taxon>
        <taxon>Roseomonadaceae</taxon>
        <taxon>Belnapia</taxon>
    </lineage>
</organism>
<evidence type="ECO:0000256" key="1">
    <source>
        <dbReference type="SAM" id="Phobius"/>
    </source>
</evidence>
<dbReference type="InterPro" id="IPR009935">
    <property type="entry name" value="DUF1467"/>
</dbReference>
<reference evidence="2 3" key="1">
    <citation type="submission" date="2016-10" db="EMBL/GenBank/DDBJ databases">
        <authorList>
            <person name="de Groot N.N."/>
        </authorList>
    </citation>
    <scope>NUCLEOTIDE SEQUENCE [LARGE SCALE GENOMIC DNA]</scope>
    <source>
        <strain evidence="2 3">CPCC 100156</strain>
    </source>
</reference>
<dbReference type="Proteomes" id="UP000198925">
    <property type="component" value="Unassembled WGS sequence"/>
</dbReference>
<sequence length="86" mass="9730">MGWVSGTVVYFLIWWVVLFAVLPIGTQPVAEGDAESGWRGAPQNPRLWRKVVITTLVSTVFWLGAYVLITSDWMSFRSGWLAMPEK</sequence>
<evidence type="ECO:0000313" key="2">
    <source>
        <dbReference type="EMBL" id="SDD79544.1"/>
    </source>
</evidence>
<feature type="transmembrane region" description="Helical" evidence="1">
    <location>
        <begin position="12"/>
        <end position="30"/>
    </location>
</feature>
<keyword evidence="3" id="KW-1185">Reference proteome</keyword>
<dbReference type="STRING" id="938405.SAMN02927895_03598"/>
<keyword evidence="1" id="KW-1133">Transmembrane helix</keyword>
<dbReference type="EMBL" id="FMZX01000012">
    <property type="protein sequence ID" value="SDD79544.1"/>
    <property type="molecule type" value="Genomic_DNA"/>
</dbReference>
<gene>
    <name evidence="2" type="ORF">SAMN04487779_1012119</name>
</gene>
<dbReference type="Pfam" id="PF07330">
    <property type="entry name" value="DUF1467"/>
    <property type="match status" value="1"/>
</dbReference>
<evidence type="ECO:0000313" key="3">
    <source>
        <dbReference type="Proteomes" id="UP000198925"/>
    </source>
</evidence>
<keyword evidence="1" id="KW-0812">Transmembrane</keyword>
<protein>
    <submittedName>
        <fullName evidence="2">Predicted secreted protein</fullName>
    </submittedName>
</protein>
<accession>A0A1G6XMX6</accession>
<dbReference type="AlphaFoldDB" id="A0A1G6XMX6"/>
<keyword evidence="1" id="KW-0472">Membrane</keyword>
<name>A0A1G6XMX6_9PROT</name>
<dbReference type="RefSeq" id="WP_090664226.1">
    <property type="nucleotide sequence ID" value="NZ_FMZX01000012.1"/>
</dbReference>
<proteinExistence type="predicted"/>